<dbReference type="CDD" id="cd07344">
    <property type="entry name" value="M48_yhfN_like"/>
    <property type="match status" value="1"/>
</dbReference>
<dbReference type="PANTHER" id="PTHR30399">
    <property type="entry name" value="UNCHARACTERIZED PROTEIN YGJP"/>
    <property type="match status" value="1"/>
</dbReference>
<feature type="domain" description="YgjP-like metallopeptidase" evidence="1">
    <location>
        <begin position="25"/>
        <end position="95"/>
    </location>
</feature>
<dbReference type="AlphaFoldDB" id="A0A9D9NGZ8"/>
<accession>A0A9D9NGZ8</accession>
<comment type="caution">
    <text evidence="2">The sequence shown here is derived from an EMBL/GenBank/DDBJ whole genome shotgun (WGS) entry which is preliminary data.</text>
</comment>
<name>A0A9D9NGZ8_9BACT</name>
<dbReference type="Pfam" id="PF01863">
    <property type="entry name" value="YgjP-like"/>
    <property type="match status" value="2"/>
</dbReference>
<evidence type="ECO:0000259" key="1">
    <source>
        <dbReference type="Pfam" id="PF01863"/>
    </source>
</evidence>
<evidence type="ECO:0000313" key="2">
    <source>
        <dbReference type="EMBL" id="MBO8473404.1"/>
    </source>
</evidence>
<evidence type="ECO:0000313" key="3">
    <source>
        <dbReference type="Proteomes" id="UP000823604"/>
    </source>
</evidence>
<reference evidence="2" key="1">
    <citation type="submission" date="2020-10" db="EMBL/GenBank/DDBJ databases">
        <authorList>
            <person name="Gilroy R."/>
        </authorList>
    </citation>
    <scope>NUCLEOTIDE SEQUENCE</scope>
    <source>
        <strain evidence="2">B1-8020</strain>
    </source>
</reference>
<feature type="domain" description="YgjP-like metallopeptidase" evidence="1">
    <location>
        <begin position="175"/>
        <end position="275"/>
    </location>
</feature>
<gene>
    <name evidence="2" type="ORF">IAB81_07230</name>
</gene>
<reference evidence="2" key="2">
    <citation type="journal article" date="2021" name="PeerJ">
        <title>Extensive microbial diversity within the chicken gut microbiome revealed by metagenomics and culture.</title>
        <authorList>
            <person name="Gilroy R."/>
            <person name="Ravi A."/>
            <person name="Getino M."/>
            <person name="Pursley I."/>
            <person name="Horton D.L."/>
            <person name="Alikhan N.F."/>
            <person name="Baker D."/>
            <person name="Gharbi K."/>
            <person name="Hall N."/>
            <person name="Watson M."/>
            <person name="Adriaenssens E.M."/>
            <person name="Foster-Nyarko E."/>
            <person name="Jarju S."/>
            <person name="Secka A."/>
            <person name="Antonio M."/>
            <person name="Oren A."/>
            <person name="Chaudhuri R.R."/>
            <person name="La Ragione R."/>
            <person name="Hildebrand F."/>
            <person name="Pallen M.J."/>
        </authorList>
    </citation>
    <scope>NUCLEOTIDE SEQUENCE</scope>
    <source>
        <strain evidence="2">B1-8020</strain>
    </source>
</reference>
<dbReference type="EMBL" id="JADIMA010000069">
    <property type="protein sequence ID" value="MBO8473404.1"/>
    <property type="molecule type" value="Genomic_DNA"/>
</dbReference>
<sequence>MYFSKTVTESGIGDIYLRKQAGIHNIRLSVHPRRGIVVTVPWFMRYEDGLEFVRERKEWILKTIERQKERIDKAREEGRGMPIIRNGVSIRTQHQEIIIRRSPQGTLFGFDESWEHPVGSYGKTASKRRGTINQTAKILTTEYGTLMEGSNTTGAIAVTRITYPYEWGEKLEPGSVEERMATESIIKALRKEARQYLPERLATLAAQYGFKYEKLAIKNNLTNWGSCSSKGNINLNLHLIRLPFTLSDFIILHELCHLKYFNHGAGFHKLFTETCGRHFSEMIGEGREYTDAASLEKAFSRMLRKYYLW</sequence>
<protein>
    <submittedName>
        <fullName evidence="2">DUF45 domain-containing protein</fullName>
    </submittedName>
</protein>
<organism evidence="2 3">
    <name type="scientific">Candidatus Merdivivens pullicola</name>
    <dbReference type="NCBI Taxonomy" id="2840872"/>
    <lineage>
        <taxon>Bacteria</taxon>
        <taxon>Pseudomonadati</taxon>
        <taxon>Bacteroidota</taxon>
        <taxon>Bacteroidia</taxon>
        <taxon>Bacteroidales</taxon>
        <taxon>Muribaculaceae</taxon>
        <taxon>Muribaculaceae incertae sedis</taxon>
        <taxon>Candidatus Merdivivens</taxon>
    </lineage>
</organism>
<dbReference type="Gene3D" id="3.30.2010.10">
    <property type="entry name" value="Metalloproteases ('zincins'), catalytic domain"/>
    <property type="match status" value="1"/>
</dbReference>
<dbReference type="PANTHER" id="PTHR30399:SF1">
    <property type="entry name" value="UTP PYROPHOSPHATASE"/>
    <property type="match status" value="1"/>
</dbReference>
<dbReference type="Proteomes" id="UP000823604">
    <property type="component" value="Unassembled WGS sequence"/>
</dbReference>
<proteinExistence type="predicted"/>
<dbReference type="InterPro" id="IPR002725">
    <property type="entry name" value="YgjP-like_metallopeptidase"/>
</dbReference>
<dbReference type="InterPro" id="IPR053136">
    <property type="entry name" value="UTP_pyrophosphatase-like"/>
</dbReference>